<protein>
    <submittedName>
        <fullName evidence="2">Uncharacterized protein</fullName>
    </submittedName>
</protein>
<dbReference type="AlphaFoldDB" id="A0A816HJ77"/>
<feature type="non-terminal residue" evidence="2">
    <location>
        <position position="1"/>
    </location>
</feature>
<evidence type="ECO:0000313" key="2">
    <source>
        <dbReference type="EMBL" id="CAF1686713.1"/>
    </source>
</evidence>
<accession>A0A816HJ77</accession>
<feature type="region of interest" description="Disordered" evidence="1">
    <location>
        <begin position="1"/>
        <end position="25"/>
    </location>
</feature>
<evidence type="ECO:0000256" key="1">
    <source>
        <dbReference type="SAM" id="MobiDB-lite"/>
    </source>
</evidence>
<gene>
    <name evidence="2" type="ORF">XAT740_LOCUS62114</name>
</gene>
<keyword evidence="3" id="KW-1185">Reference proteome</keyword>
<feature type="compositionally biased region" description="Polar residues" evidence="1">
    <location>
        <begin position="1"/>
        <end position="23"/>
    </location>
</feature>
<organism evidence="2 3">
    <name type="scientific">Adineta ricciae</name>
    <name type="common">Rotifer</name>
    <dbReference type="NCBI Taxonomy" id="249248"/>
    <lineage>
        <taxon>Eukaryota</taxon>
        <taxon>Metazoa</taxon>
        <taxon>Spiralia</taxon>
        <taxon>Gnathifera</taxon>
        <taxon>Rotifera</taxon>
        <taxon>Eurotatoria</taxon>
        <taxon>Bdelloidea</taxon>
        <taxon>Adinetida</taxon>
        <taxon>Adinetidae</taxon>
        <taxon>Adineta</taxon>
    </lineage>
</organism>
<evidence type="ECO:0000313" key="3">
    <source>
        <dbReference type="Proteomes" id="UP000663828"/>
    </source>
</evidence>
<sequence>SDSNQLNAETRISSNSLSNTNVTPAGPNLNGILDNHFVDSTIETTISSPSAVNDEVDDENENPLVERIETEDGHVQDIRVYQVYLLGMSGTGKCSLLRQFKTTEYRGIYEYSSSIGKSRSIILSI</sequence>
<proteinExistence type="predicted"/>
<dbReference type="Proteomes" id="UP000663828">
    <property type="component" value="Unassembled WGS sequence"/>
</dbReference>
<comment type="caution">
    <text evidence="2">The sequence shown here is derived from an EMBL/GenBank/DDBJ whole genome shotgun (WGS) entry which is preliminary data.</text>
</comment>
<dbReference type="EMBL" id="CAJNOR010017076">
    <property type="protein sequence ID" value="CAF1686713.1"/>
    <property type="molecule type" value="Genomic_DNA"/>
</dbReference>
<name>A0A816HJ77_ADIRI</name>
<reference evidence="2" key="1">
    <citation type="submission" date="2021-02" db="EMBL/GenBank/DDBJ databases">
        <authorList>
            <person name="Nowell W R."/>
        </authorList>
    </citation>
    <scope>NUCLEOTIDE SEQUENCE</scope>
</reference>